<dbReference type="AlphaFoldDB" id="A0AAV4S8U2"/>
<evidence type="ECO:0000313" key="1">
    <source>
        <dbReference type="EMBL" id="GIY30658.1"/>
    </source>
</evidence>
<proteinExistence type="predicted"/>
<name>A0AAV4S8U2_CAEEX</name>
<sequence>MDRSLPLCYGFGAPGVIKDKISKKYPIVQVGDGQLPTLHHMNFYNISMEGQPTSIVEALICGSRAAVCADT</sequence>
<accession>A0AAV4S8U2</accession>
<dbReference type="EMBL" id="BPLR01009261">
    <property type="protein sequence ID" value="GIY30658.1"/>
    <property type="molecule type" value="Genomic_DNA"/>
</dbReference>
<reference evidence="1 2" key="1">
    <citation type="submission" date="2021-06" db="EMBL/GenBank/DDBJ databases">
        <title>Caerostris extrusa draft genome.</title>
        <authorList>
            <person name="Kono N."/>
            <person name="Arakawa K."/>
        </authorList>
    </citation>
    <scope>NUCLEOTIDE SEQUENCE [LARGE SCALE GENOMIC DNA]</scope>
</reference>
<dbReference type="Proteomes" id="UP001054945">
    <property type="component" value="Unassembled WGS sequence"/>
</dbReference>
<gene>
    <name evidence="1" type="ORF">CEXT_207211</name>
</gene>
<keyword evidence="2" id="KW-1185">Reference proteome</keyword>
<protein>
    <submittedName>
        <fullName evidence="1">Uncharacterized protein</fullName>
    </submittedName>
</protein>
<comment type="caution">
    <text evidence="1">The sequence shown here is derived from an EMBL/GenBank/DDBJ whole genome shotgun (WGS) entry which is preliminary data.</text>
</comment>
<organism evidence="1 2">
    <name type="scientific">Caerostris extrusa</name>
    <name type="common">Bark spider</name>
    <name type="synonym">Caerostris bankana</name>
    <dbReference type="NCBI Taxonomy" id="172846"/>
    <lineage>
        <taxon>Eukaryota</taxon>
        <taxon>Metazoa</taxon>
        <taxon>Ecdysozoa</taxon>
        <taxon>Arthropoda</taxon>
        <taxon>Chelicerata</taxon>
        <taxon>Arachnida</taxon>
        <taxon>Araneae</taxon>
        <taxon>Araneomorphae</taxon>
        <taxon>Entelegynae</taxon>
        <taxon>Araneoidea</taxon>
        <taxon>Araneidae</taxon>
        <taxon>Caerostris</taxon>
    </lineage>
</organism>
<evidence type="ECO:0000313" key="2">
    <source>
        <dbReference type="Proteomes" id="UP001054945"/>
    </source>
</evidence>